<evidence type="ECO:0000313" key="4">
    <source>
        <dbReference type="Proteomes" id="UP000254020"/>
    </source>
</evidence>
<dbReference type="EMBL" id="SSUJ01000003">
    <property type="protein sequence ID" value="THI32923.1"/>
    <property type="molecule type" value="Genomic_DNA"/>
</dbReference>
<reference evidence="3 5" key="2">
    <citation type="submission" date="2019-04" db="EMBL/GenBank/DDBJ databases">
        <authorList>
            <person name="Fouts D."/>
            <person name="Sutton G."/>
            <person name="Singh I."/>
            <person name="Nguyen K."/>
        </authorList>
    </citation>
    <scope>NUCLEOTIDE SEQUENCE [LARGE SCALE GENOMIC DNA]</scope>
    <source>
        <strain evidence="3 5">55</strain>
    </source>
</reference>
<evidence type="ECO:0000256" key="1">
    <source>
        <dbReference type="SAM" id="SignalP"/>
    </source>
</evidence>
<feature type="chain" id="PRO_5036071191" evidence="1">
    <location>
        <begin position="22"/>
        <end position="135"/>
    </location>
</feature>
<organism evidence="2 4">
    <name type="scientific">Klebsiella pneumoniae subsp. pneumoniae</name>
    <dbReference type="NCBI Taxonomy" id="72407"/>
    <lineage>
        <taxon>Bacteria</taxon>
        <taxon>Pseudomonadati</taxon>
        <taxon>Pseudomonadota</taxon>
        <taxon>Gammaproteobacteria</taxon>
        <taxon>Enterobacterales</taxon>
        <taxon>Enterobacteriaceae</taxon>
        <taxon>Klebsiella/Raoultella group</taxon>
        <taxon>Klebsiella</taxon>
        <taxon>Klebsiella pneumoniae complex</taxon>
    </lineage>
</organism>
<protein>
    <submittedName>
        <fullName evidence="2">Uncharacterized protein</fullName>
    </submittedName>
</protein>
<proteinExistence type="predicted"/>
<dbReference type="AlphaFoldDB" id="A0A377Z419"/>
<feature type="signal peptide" evidence="1">
    <location>
        <begin position="1"/>
        <end position="21"/>
    </location>
</feature>
<dbReference type="KEGG" id="kpy:KPNIH31_22135"/>
<evidence type="ECO:0000313" key="2">
    <source>
        <dbReference type="EMBL" id="STU59430.1"/>
    </source>
</evidence>
<dbReference type="RefSeq" id="WP_032433542.1">
    <property type="nucleotide sequence ID" value="NZ_CP009876.1"/>
</dbReference>
<keyword evidence="1" id="KW-0732">Signal</keyword>
<gene>
    <name evidence="3" type="ORF">E9161_05160</name>
    <name evidence="2" type="ORF">NCTC9504_01118</name>
</gene>
<reference evidence="2 4" key="1">
    <citation type="submission" date="2018-06" db="EMBL/GenBank/DDBJ databases">
        <authorList>
            <consortium name="Pathogen Informatics"/>
            <person name="Doyle S."/>
        </authorList>
    </citation>
    <scope>NUCLEOTIDE SEQUENCE [LARGE SCALE GENOMIC DNA]</scope>
    <source>
        <strain evidence="2 4">NCTC9504</strain>
    </source>
</reference>
<accession>A0A377Z419</accession>
<sequence>MNLLKITLLCTVAALSSRAFSQSIDAQILMKSLKPWQPVGIEVKTDSVKIKLPTATVTSDAYEALISSGVCTPVWVKSAPEGYLKNTKEIHVVNKFSAQGYTFETPLITCKKMGALMDDEAKTLMYENTHGYVSK</sequence>
<dbReference type="EMBL" id="UGMA01000005">
    <property type="protein sequence ID" value="STU59430.1"/>
    <property type="molecule type" value="Genomic_DNA"/>
</dbReference>
<evidence type="ECO:0000313" key="3">
    <source>
        <dbReference type="EMBL" id="THI32923.1"/>
    </source>
</evidence>
<dbReference type="Proteomes" id="UP000254020">
    <property type="component" value="Unassembled WGS sequence"/>
</dbReference>
<dbReference type="Proteomes" id="UP000304895">
    <property type="component" value="Unassembled WGS sequence"/>
</dbReference>
<evidence type="ECO:0000313" key="5">
    <source>
        <dbReference type="Proteomes" id="UP000304895"/>
    </source>
</evidence>
<name>A0A377Z419_KLEPN</name>